<feature type="region of interest" description="Disordered" evidence="1">
    <location>
        <begin position="63"/>
        <end position="132"/>
    </location>
</feature>
<dbReference type="Gene3D" id="1.10.10.60">
    <property type="entry name" value="Homeodomain-like"/>
    <property type="match status" value="1"/>
</dbReference>
<dbReference type="GO" id="GO:0003691">
    <property type="term" value="F:double-stranded telomeric DNA binding"/>
    <property type="evidence" value="ECO:0007669"/>
    <property type="project" value="TreeGrafter"/>
</dbReference>
<feature type="compositionally biased region" description="Basic and acidic residues" evidence="1">
    <location>
        <begin position="102"/>
        <end position="117"/>
    </location>
</feature>
<gene>
    <name evidence="2" type="ORF">GSTUAT00002764001</name>
</gene>
<feature type="compositionally biased region" description="Basic and acidic residues" evidence="1">
    <location>
        <begin position="12"/>
        <end position="22"/>
    </location>
</feature>
<keyword evidence="3" id="KW-1185">Reference proteome</keyword>
<feature type="compositionally biased region" description="Basic and acidic residues" evidence="1">
    <location>
        <begin position="880"/>
        <end position="894"/>
    </location>
</feature>
<dbReference type="PANTHER" id="PTHR47807">
    <property type="entry name" value="PROTEIN TBF1"/>
    <property type="match status" value="1"/>
</dbReference>
<feature type="region of interest" description="Disordered" evidence="1">
    <location>
        <begin position="690"/>
        <end position="970"/>
    </location>
</feature>
<sequence length="1122" mass="124040">MARTRSISNDRVVGHRARDPMHRNRYSHSPIGSSQRTETELQAVVRTRAKSASPGPALIAARRTLRKSNGTTPVLPSPSPSGLAKKNRVAKQRAGPRSQRGRSRDGDDVFGPSREESMAPVQAHGAQEGDKIPRVAKRPFSLLDATLSISMHLHFMTPTSHIWRSGTAGMGSCLTVAHNSDSLLTIISALPDLPEDEVISFASSLDTPRSSVTSGRSGSLSDGPITSRAIGAEKSSTQRELEAMDTELVLESTSELDRNAQRLLDLLILNPPEEDMLASTHTRSSKVSKRLRVYWPAFDASKIVFGTSHFLDVGTVEAALGEGIYTPVIYRANLAILANFIYTADEEDDSTFQELKSIERCFPAQVGGVIDDQNLQFALDLRTQTVIRGMLSVREDSLEPDVFLRHFFMEKAPAKEANDGKPEYRCKSWPGSRDVDGWEKAIVERTRSIRSTFCSEGGQDDDGESQGGRIQVNFEKLVALFPWKEFVCRIADFIKGRLGGLENSNAGAGEERGPGASKGAVDEEAVQSDADPKSQQHVEASPKNGGTFNRDTSQISTEVDEVEYLELPNFGNQTVDNQNPDSQPEASSQFVGGGSQLNVRAVKLIKRDLLAKEALSKDVLANPMSSIVSNPESIATTVAQVNAIKKRKRKSEIMEIANRHEDEEAYDTTLGYAVSETVVNNLAQMKQLKGAKKRLVQQRQSDPTPLPLPSGRQEPSGGPDNLPSTNRGDGGEFTRVSEDDWDESDGDSSDDPGYRAFSQLRREQDKENKKRMTPMPLPSPRHRKRLKRFTDPQEGAKRTSPIDEEGAIIYTPPIRSDKSRSKRRGRILVEGEKEQEEDDEQGAHWEQGVNEDEDGSEFVPDPRDDEDEDEDDSEFVPDPRQVRDDVLNRSRRDLPSSSEHGSMPSSDSTNSSRRGAVVLYNHSSAGDSPTRRRNGSRVALASANPSQRSPSEEANGRRAGSLGRRFDEGGHRSLQEVARINRLAKINRAAVHTLRRPTTFWTERGTKALIQAIHDHGPSWAVIRDVRVPLILILLLLNAELILSHQSAISGLEGRDNVQLKDKARNIKVDMIKAKIALPECFRRVSIKKTDMEILAKMGIYPDENGNYLEDHDRCSGHTFEV</sequence>
<evidence type="ECO:0000313" key="2">
    <source>
        <dbReference type="EMBL" id="CUS13084.1"/>
    </source>
</evidence>
<proteinExistence type="predicted"/>
<feature type="compositionally biased region" description="Basic and acidic residues" evidence="1">
    <location>
        <begin position="729"/>
        <end position="738"/>
    </location>
</feature>
<dbReference type="EMBL" id="LN890978">
    <property type="protein sequence ID" value="CUS13084.1"/>
    <property type="molecule type" value="Genomic_DNA"/>
</dbReference>
<feature type="region of interest" description="Disordered" evidence="1">
    <location>
        <begin position="571"/>
        <end position="592"/>
    </location>
</feature>
<name>A0A292Q0Z6_9PEZI</name>
<feature type="compositionally biased region" description="Low complexity" evidence="1">
    <location>
        <begin position="896"/>
        <end position="908"/>
    </location>
</feature>
<feature type="compositionally biased region" description="Basic and acidic residues" evidence="1">
    <location>
        <begin position="788"/>
        <end position="801"/>
    </location>
</feature>
<feature type="region of interest" description="Disordered" evidence="1">
    <location>
        <begin position="1"/>
        <end position="41"/>
    </location>
</feature>
<feature type="compositionally biased region" description="Basic and acidic residues" evidence="1">
    <location>
        <begin position="760"/>
        <end position="770"/>
    </location>
</feature>
<organism evidence="2 3">
    <name type="scientific">Tuber aestivum</name>
    <name type="common">summer truffle</name>
    <dbReference type="NCBI Taxonomy" id="59557"/>
    <lineage>
        <taxon>Eukaryota</taxon>
        <taxon>Fungi</taxon>
        <taxon>Dikarya</taxon>
        <taxon>Ascomycota</taxon>
        <taxon>Pezizomycotina</taxon>
        <taxon>Pezizomycetes</taxon>
        <taxon>Pezizales</taxon>
        <taxon>Tuberaceae</taxon>
        <taxon>Tuber</taxon>
    </lineage>
</organism>
<feature type="compositionally biased region" description="Low complexity" evidence="1">
    <location>
        <begin position="209"/>
        <end position="221"/>
    </location>
</feature>
<dbReference type="PANTHER" id="PTHR47807:SF1">
    <property type="entry name" value="PROTEIN TBF1"/>
    <property type="match status" value="1"/>
</dbReference>
<dbReference type="Proteomes" id="UP001412239">
    <property type="component" value="Unassembled WGS sequence"/>
</dbReference>
<evidence type="ECO:0000256" key="1">
    <source>
        <dbReference type="SAM" id="MobiDB-lite"/>
    </source>
</evidence>
<accession>A0A292Q0Z6</accession>
<evidence type="ECO:0000313" key="3">
    <source>
        <dbReference type="Proteomes" id="UP001412239"/>
    </source>
</evidence>
<dbReference type="InterPro" id="IPR052833">
    <property type="entry name" value="Telomeric_DNA-bd_trans-reg"/>
</dbReference>
<feature type="compositionally biased region" description="Polar residues" evidence="1">
    <location>
        <begin position="571"/>
        <end position="590"/>
    </location>
</feature>
<dbReference type="AlphaFoldDB" id="A0A292Q0Z6"/>
<dbReference type="GO" id="GO:0010833">
    <property type="term" value="P:telomere maintenance via telomere lengthening"/>
    <property type="evidence" value="ECO:0007669"/>
    <property type="project" value="TreeGrafter"/>
</dbReference>
<feature type="region of interest" description="Disordered" evidence="1">
    <location>
        <begin position="204"/>
        <end position="237"/>
    </location>
</feature>
<feature type="compositionally biased region" description="Acidic residues" evidence="1">
    <location>
        <begin position="739"/>
        <end position="750"/>
    </location>
</feature>
<feature type="compositionally biased region" description="Acidic residues" evidence="1">
    <location>
        <begin position="863"/>
        <end position="875"/>
    </location>
</feature>
<feature type="region of interest" description="Disordered" evidence="1">
    <location>
        <begin position="500"/>
        <end position="553"/>
    </location>
</feature>
<reference evidence="2" key="1">
    <citation type="submission" date="2015-10" db="EMBL/GenBank/DDBJ databases">
        <authorList>
            <person name="Regsiter A."/>
            <person name="william w."/>
        </authorList>
    </citation>
    <scope>NUCLEOTIDE SEQUENCE</scope>
    <source>
        <strain evidence="2">Montdore</strain>
    </source>
</reference>
<protein>
    <submittedName>
        <fullName evidence="2">Uncharacterized protein</fullName>
    </submittedName>
</protein>
<feature type="compositionally biased region" description="Polar residues" evidence="1">
    <location>
        <begin position="537"/>
        <end position="553"/>
    </location>
</feature>